<dbReference type="InParanoid" id="A0A371REM4"/>
<evidence type="ECO:0000256" key="14">
    <source>
        <dbReference type="ARBA" id="ARBA00081101"/>
    </source>
</evidence>
<keyword evidence="6" id="KW-0274">FAD</keyword>
<accession>A0A371REM4</accession>
<evidence type="ECO:0000256" key="11">
    <source>
        <dbReference type="ARBA" id="ARBA00060891"/>
    </source>
</evidence>
<protein>
    <recommendedName>
        <fullName evidence="13">Sulfide-quinone reductase</fullName>
        <ecNumber evidence="12">1.8.5.4</ecNumber>
    </recommendedName>
    <alternativeName>
        <fullName evidence="14">Sulfide:quinone oxidoreductase</fullName>
    </alternativeName>
</protein>
<dbReference type="AlphaFoldDB" id="A0A371REM4"/>
<dbReference type="GO" id="GO:0019646">
    <property type="term" value="P:aerobic electron transport chain"/>
    <property type="evidence" value="ECO:0007669"/>
    <property type="project" value="TreeGrafter"/>
</dbReference>
<evidence type="ECO:0000256" key="4">
    <source>
        <dbReference type="ARBA" id="ARBA00022719"/>
    </source>
</evidence>
<proteinExistence type="inferred from homology"/>
<evidence type="ECO:0000256" key="3">
    <source>
        <dbReference type="ARBA" id="ARBA00022630"/>
    </source>
</evidence>
<keyword evidence="3" id="KW-0285">Flavoprotein</keyword>
<dbReference type="GO" id="GO:0000166">
    <property type="term" value="F:nucleotide binding"/>
    <property type="evidence" value="ECO:0007669"/>
    <property type="project" value="UniProtKB-KW"/>
</dbReference>
<organism evidence="16 17">
    <name type="scientific">Parvularcula marina</name>
    <dbReference type="NCBI Taxonomy" id="2292771"/>
    <lineage>
        <taxon>Bacteria</taxon>
        <taxon>Pseudomonadati</taxon>
        <taxon>Pseudomonadota</taxon>
        <taxon>Alphaproteobacteria</taxon>
        <taxon>Parvularculales</taxon>
        <taxon>Parvularculaceae</taxon>
        <taxon>Parvularcula</taxon>
    </lineage>
</organism>
<dbReference type="RefSeq" id="WP_116390535.1">
    <property type="nucleotide sequence ID" value="NZ_QUQO01000001.1"/>
</dbReference>
<evidence type="ECO:0000256" key="2">
    <source>
        <dbReference type="ARBA" id="ARBA00004170"/>
    </source>
</evidence>
<comment type="caution">
    <text evidence="16">The sequence shown here is derived from an EMBL/GenBank/DDBJ whole genome shotgun (WGS) entry which is preliminary data.</text>
</comment>
<evidence type="ECO:0000313" key="16">
    <source>
        <dbReference type="EMBL" id="RFB03907.1"/>
    </source>
</evidence>
<evidence type="ECO:0000256" key="5">
    <source>
        <dbReference type="ARBA" id="ARBA00022741"/>
    </source>
</evidence>
<dbReference type="EC" id="1.8.5.4" evidence="12"/>
<name>A0A371REM4_9PROT</name>
<keyword evidence="7" id="KW-0560">Oxidoreductase</keyword>
<dbReference type="Proteomes" id="UP000264589">
    <property type="component" value="Unassembled WGS sequence"/>
</dbReference>
<evidence type="ECO:0000259" key="15">
    <source>
        <dbReference type="Pfam" id="PF07992"/>
    </source>
</evidence>
<evidence type="ECO:0000256" key="10">
    <source>
        <dbReference type="ARBA" id="ARBA00054727"/>
    </source>
</evidence>
<dbReference type="PANTHER" id="PTHR42913">
    <property type="entry name" value="APOPTOSIS-INDUCING FACTOR 1"/>
    <property type="match status" value="1"/>
</dbReference>
<evidence type="ECO:0000256" key="8">
    <source>
        <dbReference type="ARBA" id="ARBA00023136"/>
    </source>
</evidence>
<dbReference type="Pfam" id="PF07992">
    <property type="entry name" value="Pyr_redox_2"/>
    <property type="match status" value="1"/>
</dbReference>
<evidence type="ECO:0000256" key="1">
    <source>
        <dbReference type="ARBA" id="ARBA00001974"/>
    </source>
</evidence>
<dbReference type="PANTHER" id="PTHR42913:SF6">
    <property type="entry name" value="SULFIDE-QUINONE REDUCTASE"/>
    <property type="match status" value="1"/>
</dbReference>
<comment type="function">
    <text evidence="10">Catalyzes the oxidation of hydrogen sulfide, with the help of a quinone. Consecutive reaction cycles lead to the accumulation of a polysulfide product on the active site Cys residues; these products are released when they exceed a critical length, typically as cyclooctasulfur.</text>
</comment>
<reference evidence="16 17" key="1">
    <citation type="submission" date="2018-08" db="EMBL/GenBank/DDBJ databases">
        <title>Parvularcula sp. SM1705, isolated from surface water of the South Sea China.</title>
        <authorList>
            <person name="Sun L."/>
        </authorList>
    </citation>
    <scope>NUCLEOTIDE SEQUENCE [LARGE SCALE GENOMIC DNA]</scope>
    <source>
        <strain evidence="16 17">SM1705</strain>
    </source>
</reference>
<comment type="catalytic activity">
    <reaction evidence="9">
        <text>n a quinone + n hydrogen sulfide + n H(+) = polysulfur(n-2) + n a quinol</text>
        <dbReference type="Rhea" id="RHEA:30239"/>
        <dbReference type="Rhea" id="RHEA-COMP:19475"/>
        <dbReference type="ChEBI" id="CHEBI:15378"/>
        <dbReference type="ChEBI" id="CHEBI:17909"/>
        <dbReference type="ChEBI" id="CHEBI:24646"/>
        <dbReference type="ChEBI" id="CHEBI:29919"/>
        <dbReference type="ChEBI" id="CHEBI:132124"/>
        <dbReference type="EC" id="1.8.5.4"/>
    </reaction>
</comment>
<dbReference type="InterPro" id="IPR023753">
    <property type="entry name" value="FAD/NAD-binding_dom"/>
</dbReference>
<evidence type="ECO:0000256" key="12">
    <source>
        <dbReference type="ARBA" id="ARBA00066453"/>
    </source>
</evidence>
<evidence type="ECO:0000256" key="6">
    <source>
        <dbReference type="ARBA" id="ARBA00022827"/>
    </source>
</evidence>
<dbReference type="GO" id="GO:0003955">
    <property type="term" value="F:NAD(P)H dehydrogenase (quinone) activity"/>
    <property type="evidence" value="ECO:0007669"/>
    <property type="project" value="TreeGrafter"/>
</dbReference>
<keyword evidence="8" id="KW-0472">Membrane</keyword>
<comment type="subcellular location">
    <subcellularLocation>
        <location evidence="2">Membrane</location>
        <topology evidence="2">Peripheral membrane protein</topology>
    </subcellularLocation>
</comment>
<comment type="cofactor">
    <cofactor evidence="1">
        <name>FAD</name>
        <dbReference type="ChEBI" id="CHEBI:57692"/>
    </cofactor>
</comment>
<dbReference type="GO" id="GO:0070224">
    <property type="term" value="F:sulfide:quinone oxidoreductase activity"/>
    <property type="evidence" value="ECO:0007669"/>
    <property type="project" value="UniProtKB-EC"/>
</dbReference>
<comment type="similarity">
    <text evidence="11">Belongs to the SQRD family.</text>
</comment>
<dbReference type="EMBL" id="QUQO01000001">
    <property type="protein sequence ID" value="RFB03907.1"/>
    <property type="molecule type" value="Genomic_DNA"/>
</dbReference>
<dbReference type="SUPFAM" id="SSF51905">
    <property type="entry name" value="FAD/NAD(P)-binding domain"/>
    <property type="match status" value="1"/>
</dbReference>
<dbReference type="InterPro" id="IPR051169">
    <property type="entry name" value="NADH-Q_oxidoreductase"/>
</dbReference>
<gene>
    <name evidence="16" type="ORF">DX908_00565</name>
</gene>
<keyword evidence="4" id="KW-0874">Quinone</keyword>
<dbReference type="FunFam" id="3.50.50.100:FF:000017">
    <property type="entry name" value="Sulfide-quinone reductase"/>
    <property type="match status" value="1"/>
</dbReference>
<evidence type="ECO:0000256" key="9">
    <source>
        <dbReference type="ARBA" id="ARBA00050821"/>
    </source>
</evidence>
<feature type="domain" description="FAD/NAD(P)-binding" evidence="15">
    <location>
        <begin position="3"/>
        <end position="310"/>
    </location>
</feature>
<dbReference type="GO" id="GO:0016020">
    <property type="term" value="C:membrane"/>
    <property type="evidence" value="ECO:0007669"/>
    <property type="project" value="UniProtKB-SubCell"/>
</dbReference>
<keyword evidence="5" id="KW-0547">Nucleotide-binding</keyword>
<evidence type="ECO:0000256" key="7">
    <source>
        <dbReference type="ARBA" id="ARBA00023002"/>
    </source>
</evidence>
<evidence type="ECO:0000256" key="13">
    <source>
        <dbReference type="ARBA" id="ARBA00071264"/>
    </source>
</evidence>
<dbReference type="GO" id="GO:0048038">
    <property type="term" value="F:quinone binding"/>
    <property type="evidence" value="ECO:0007669"/>
    <property type="project" value="UniProtKB-KW"/>
</dbReference>
<evidence type="ECO:0000313" key="17">
    <source>
        <dbReference type="Proteomes" id="UP000264589"/>
    </source>
</evidence>
<sequence>MAHIVVLGAGLGGVPMALEMRQQARKEDTVTVISDQPVFSFTPSNPWVAVDWRKPDQIQVELEPVFKKKKIDFIHCRAKKVRPEQNAVELDDGRMIDYDYLVIATGPELAFDEIEGLGPHGGHTHSVCTTPHALEASKAWEDFVKDPGPIVVGAVQGASCFGPAYEYAFILDTDLRKRKIRDKVPMTFVTSEPYIGHLGLDGVGDTKGMLESELRERHIKFITSARIQKFLPDMVVVEEMDDDGSVKKVHELPQNFSMMLPAFRGIEAVRDIEGLVNPRGFVTVDEAQQNAAFPNIFSVGVCVAIPPVGQYAVPVGVPKTGFMIESMVRATAHNIRRLLDAKKPDAEATWNAVCIADFGDGGVAFVAMPQIPPRNVNWAASGKWVHWAKAAFEKYFVGKIRRGVSEPFYERVTLDLLGITKTKKEEKSQLSEG</sequence>
<keyword evidence="17" id="KW-1185">Reference proteome</keyword>
<dbReference type="Gene3D" id="3.50.50.100">
    <property type="match status" value="1"/>
</dbReference>
<dbReference type="OrthoDB" id="9805710at2"/>
<dbReference type="InterPro" id="IPR036188">
    <property type="entry name" value="FAD/NAD-bd_sf"/>
</dbReference>